<dbReference type="PANTHER" id="PTHR47973">
    <property type="entry name" value="CYSTEINE-RICH RECEPTOR-LIKE PROTEIN KINASE 3"/>
    <property type="match status" value="1"/>
</dbReference>
<name>A0A2K3NYZ9_TRIPR</name>
<evidence type="ECO:0000256" key="1">
    <source>
        <dbReference type="ARBA" id="ARBA00022679"/>
    </source>
</evidence>
<evidence type="ECO:0000259" key="5">
    <source>
        <dbReference type="Pfam" id="PF07714"/>
    </source>
</evidence>
<sequence length="437" mass="50684">MKKHLMKQRGFPEDKIIVIIEDEEDTKLTVTNIRDQLYRLVEFSSYPGDILFIHLIAYGCSDGLILTPDKEHIQDAYFRTLMYRAVKLGLNLTFVSDCLIQPKPLCPCPRTPPPPRRHLTFDEFFAEIKSKQLVPTLVTGYYSLSLRELQIATDSFSNKKILGRGGFGKVCKGRLADGSLVGVKRFKEERTFGGELQFQTEVEMISMVVNKNLLRSCGFCMTPTKRLLVYSYMANRSVASCLRGHYVQCPLECPMCLQDEEDAWHLFLECNSAREAWEMMGLEHMIQSRIHQFANIQELFLDICYKEDAMTVGKMATLLWCVWNNRNNLVWNNKRLNARQVGMQALHYWNEWKAENSTRNQQQNQQATQTAEQWQPPVHNRLKCNVDASFFNNVGATGWGWCIHDYRGRFILAGQALILFIKDSTHLKEKLWQSRKQ</sequence>
<evidence type="ECO:0000313" key="7">
    <source>
        <dbReference type="Proteomes" id="UP000236291"/>
    </source>
</evidence>
<dbReference type="Pfam" id="PF07714">
    <property type="entry name" value="PK_Tyr_Ser-Thr"/>
    <property type="match status" value="1"/>
</dbReference>
<keyword evidence="2" id="KW-0547">Nucleotide-binding</keyword>
<keyword evidence="6" id="KW-0675">Receptor</keyword>
<dbReference type="FunFam" id="3.30.200.20:FF:000015">
    <property type="entry name" value="Somatic embryogenesis receptor kinase 1"/>
    <property type="match status" value="1"/>
</dbReference>
<feature type="domain" description="Serine-threonine/tyrosine-protein kinase catalytic" evidence="5">
    <location>
        <begin position="159"/>
        <end position="252"/>
    </location>
</feature>
<protein>
    <submittedName>
        <fullName evidence="6">Somatic embryogenesis receptor kinase 1-like protein</fullName>
    </submittedName>
</protein>
<comment type="caution">
    <text evidence="6">The sequence shown here is derived from an EMBL/GenBank/DDBJ whole genome shotgun (WGS) entry which is preliminary data.</text>
</comment>
<keyword evidence="3 6" id="KW-0418">Kinase</keyword>
<evidence type="ECO:0000313" key="6">
    <source>
        <dbReference type="EMBL" id="PNY08265.1"/>
    </source>
</evidence>
<evidence type="ECO:0000256" key="2">
    <source>
        <dbReference type="ARBA" id="ARBA00022741"/>
    </source>
</evidence>
<keyword evidence="4" id="KW-0067">ATP-binding</keyword>
<dbReference type="GO" id="GO:0005524">
    <property type="term" value="F:ATP binding"/>
    <property type="evidence" value="ECO:0007669"/>
    <property type="project" value="UniProtKB-KW"/>
</dbReference>
<evidence type="ECO:0000256" key="3">
    <source>
        <dbReference type="ARBA" id="ARBA00022777"/>
    </source>
</evidence>
<dbReference type="InterPro" id="IPR011009">
    <property type="entry name" value="Kinase-like_dom_sf"/>
</dbReference>
<dbReference type="GO" id="GO:0004672">
    <property type="term" value="F:protein kinase activity"/>
    <property type="evidence" value="ECO:0007669"/>
    <property type="project" value="InterPro"/>
</dbReference>
<dbReference type="ExpressionAtlas" id="A0A2K3NYZ9">
    <property type="expression patterns" value="baseline"/>
</dbReference>
<gene>
    <name evidence="6" type="ORF">L195_g004781</name>
</gene>
<dbReference type="Gene3D" id="3.40.50.12660">
    <property type="match status" value="1"/>
</dbReference>
<proteinExistence type="predicted"/>
<organism evidence="6 7">
    <name type="scientific">Trifolium pratense</name>
    <name type="common">Red clover</name>
    <dbReference type="NCBI Taxonomy" id="57577"/>
    <lineage>
        <taxon>Eukaryota</taxon>
        <taxon>Viridiplantae</taxon>
        <taxon>Streptophyta</taxon>
        <taxon>Embryophyta</taxon>
        <taxon>Tracheophyta</taxon>
        <taxon>Spermatophyta</taxon>
        <taxon>Magnoliopsida</taxon>
        <taxon>eudicotyledons</taxon>
        <taxon>Gunneridae</taxon>
        <taxon>Pentapetalae</taxon>
        <taxon>rosids</taxon>
        <taxon>fabids</taxon>
        <taxon>Fabales</taxon>
        <taxon>Fabaceae</taxon>
        <taxon>Papilionoideae</taxon>
        <taxon>50 kb inversion clade</taxon>
        <taxon>NPAAA clade</taxon>
        <taxon>Hologalegina</taxon>
        <taxon>IRL clade</taxon>
        <taxon>Trifolieae</taxon>
        <taxon>Trifolium</taxon>
    </lineage>
</organism>
<dbReference type="InterPro" id="IPR001245">
    <property type="entry name" value="Ser-Thr/Tyr_kinase_cat_dom"/>
</dbReference>
<dbReference type="InterPro" id="IPR052059">
    <property type="entry name" value="CR_Ser/Thr_kinase"/>
</dbReference>
<dbReference type="STRING" id="57577.A0A2K3NYZ9"/>
<dbReference type="AlphaFoldDB" id="A0A2K3NYZ9"/>
<evidence type="ECO:0000256" key="4">
    <source>
        <dbReference type="ARBA" id="ARBA00022840"/>
    </source>
</evidence>
<reference evidence="6 7" key="2">
    <citation type="journal article" date="2017" name="Front. Plant Sci.">
        <title>Gene Classification and Mining of Molecular Markers Useful in Red Clover (Trifolium pratense) Breeding.</title>
        <authorList>
            <person name="Istvanek J."/>
            <person name="Dluhosova J."/>
            <person name="Dluhos P."/>
            <person name="Patkova L."/>
            <person name="Nedelnik J."/>
            <person name="Repkova J."/>
        </authorList>
    </citation>
    <scope>NUCLEOTIDE SEQUENCE [LARGE SCALE GENOMIC DNA]</scope>
    <source>
        <strain evidence="7">cv. Tatra</strain>
        <tissue evidence="6">Young leaves</tissue>
    </source>
</reference>
<keyword evidence="1" id="KW-0808">Transferase</keyword>
<dbReference type="Proteomes" id="UP000236291">
    <property type="component" value="Unassembled WGS sequence"/>
</dbReference>
<dbReference type="SUPFAM" id="SSF56112">
    <property type="entry name" value="Protein kinase-like (PK-like)"/>
    <property type="match status" value="1"/>
</dbReference>
<reference evidence="6 7" key="1">
    <citation type="journal article" date="2014" name="Am. J. Bot.">
        <title>Genome assembly and annotation for red clover (Trifolium pratense; Fabaceae).</title>
        <authorList>
            <person name="Istvanek J."/>
            <person name="Jaros M."/>
            <person name="Krenek A."/>
            <person name="Repkova J."/>
        </authorList>
    </citation>
    <scope>NUCLEOTIDE SEQUENCE [LARGE SCALE GENOMIC DNA]</scope>
    <source>
        <strain evidence="7">cv. Tatra</strain>
        <tissue evidence="6">Young leaves</tissue>
    </source>
</reference>
<dbReference type="EMBL" id="ASHM01002397">
    <property type="protein sequence ID" value="PNY08265.1"/>
    <property type="molecule type" value="Genomic_DNA"/>
</dbReference>
<dbReference type="Gene3D" id="3.30.200.20">
    <property type="entry name" value="Phosphorylase Kinase, domain 1"/>
    <property type="match status" value="1"/>
</dbReference>
<accession>A0A2K3NYZ9</accession>